<dbReference type="SUPFAM" id="SSF57716">
    <property type="entry name" value="Glucocorticoid receptor-like (DNA-binding domain)"/>
    <property type="match status" value="1"/>
</dbReference>
<dbReference type="InterPro" id="IPR013088">
    <property type="entry name" value="Znf_NHR/GATA"/>
</dbReference>
<dbReference type="Gene3D" id="3.30.50.10">
    <property type="entry name" value="Erythroid Transcription Factor GATA-1, subunit A"/>
    <property type="match status" value="1"/>
</dbReference>
<evidence type="ECO:0000313" key="4">
    <source>
        <dbReference type="EMBL" id="KAK6977181.1"/>
    </source>
</evidence>
<protein>
    <recommendedName>
        <fullName evidence="3">GATA-type domain-containing protein</fullName>
    </recommendedName>
</protein>
<evidence type="ECO:0000259" key="3">
    <source>
        <dbReference type="PROSITE" id="PS50114"/>
    </source>
</evidence>
<feature type="region of interest" description="Disordered" evidence="2">
    <location>
        <begin position="148"/>
        <end position="185"/>
    </location>
</feature>
<dbReference type="GO" id="GO:0043565">
    <property type="term" value="F:sequence-specific DNA binding"/>
    <property type="evidence" value="ECO:0007669"/>
    <property type="project" value="InterPro"/>
</dbReference>
<comment type="caution">
    <text evidence="4">The sequence shown here is derived from an EMBL/GenBank/DDBJ whole genome shotgun (WGS) entry which is preliminary data.</text>
</comment>
<dbReference type="AlphaFoldDB" id="A0AAV9ZAI8"/>
<keyword evidence="5" id="KW-1185">Reference proteome</keyword>
<dbReference type="GO" id="GO:0006355">
    <property type="term" value="P:regulation of DNA-templated transcription"/>
    <property type="evidence" value="ECO:0007669"/>
    <property type="project" value="InterPro"/>
</dbReference>
<dbReference type="PROSITE" id="PS50114">
    <property type="entry name" value="GATA_ZN_FINGER_2"/>
    <property type="match status" value="1"/>
</dbReference>
<dbReference type="Pfam" id="PF00320">
    <property type="entry name" value="GATA"/>
    <property type="match status" value="1"/>
</dbReference>
<evidence type="ECO:0000313" key="5">
    <source>
        <dbReference type="Proteomes" id="UP001362999"/>
    </source>
</evidence>
<keyword evidence="1" id="KW-0863">Zinc-finger</keyword>
<keyword evidence="1" id="KW-0862">Zinc</keyword>
<keyword evidence="1" id="KW-0479">Metal-binding</keyword>
<feature type="domain" description="GATA-type" evidence="3">
    <location>
        <begin position="231"/>
        <end position="263"/>
    </location>
</feature>
<dbReference type="SMART" id="SM00401">
    <property type="entry name" value="ZnF_GATA"/>
    <property type="match status" value="1"/>
</dbReference>
<dbReference type="Proteomes" id="UP001362999">
    <property type="component" value="Unassembled WGS sequence"/>
</dbReference>
<feature type="compositionally biased region" description="Low complexity" evidence="2">
    <location>
        <begin position="157"/>
        <end position="167"/>
    </location>
</feature>
<reference evidence="4 5" key="1">
    <citation type="journal article" date="2024" name="J Genomics">
        <title>Draft genome sequencing and assembly of Favolaschia claudopus CIRM-BRFM 2984 isolated from oak limbs.</title>
        <authorList>
            <person name="Navarro D."/>
            <person name="Drula E."/>
            <person name="Chaduli D."/>
            <person name="Cazenave R."/>
            <person name="Ahrendt S."/>
            <person name="Wang J."/>
            <person name="Lipzen A."/>
            <person name="Daum C."/>
            <person name="Barry K."/>
            <person name="Grigoriev I.V."/>
            <person name="Favel A."/>
            <person name="Rosso M.N."/>
            <person name="Martin F."/>
        </authorList>
    </citation>
    <scope>NUCLEOTIDE SEQUENCE [LARGE SCALE GENOMIC DNA]</scope>
    <source>
        <strain evidence="4 5">CIRM-BRFM 2984</strain>
    </source>
</reference>
<dbReference type="GO" id="GO:0008270">
    <property type="term" value="F:zinc ion binding"/>
    <property type="evidence" value="ECO:0007669"/>
    <property type="project" value="UniProtKB-KW"/>
</dbReference>
<proteinExistence type="predicted"/>
<organism evidence="4 5">
    <name type="scientific">Favolaschia claudopus</name>
    <dbReference type="NCBI Taxonomy" id="2862362"/>
    <lineage>
        <taxon>Eukaryota</taxon>
        <taxon>Fungi</taxon>
        <taxon>Dikarya</taxon>
        <taxon>Basidiomycota</taxon>
        <taxon>Agaricomycotina</taxon>
        <taxon>Agaricomycetes</taxon>
        <taxon>Agaricomycetidae</taxon>
        <taxon>Agaricales</taxon>
        <taxon>Marasmiineae</taxon>
        <taxon>Mycenaceae</taxon>
        <taxon>Favolaschia</taxon>
    </lineage>
</organism>
<evidence type="ECO:0000256" key="2">
    <source>
        <dbReference type="SAM" id="MobiDB-lite"/>
    </source>
</evidence>
<accession>A0AAV9ZAI8</accession>
<dbReference type="EMBL" id="JAWWNJ010000171">
    <property type="protein sequence ID" value="KAK6977181.1"/>
    <property type="molecule type" value="Genomic_DNA"/>
</dbReference>
<name>A0AAV9ZAI8_9AGAR</name>
<sequence length="320" mass="34737">MSTSSFAAPSSTSLFNPTSLSATGFDKDSNSASLATAAPSATFVLEQMHAIIPHPENSGVDDYGCNFNLDYAHNPSPIVPATEEASLPANPCPSFDDFLFNEYGIWNMSMATPTLDLDALLIRSNEWDNSTHPQMSPTTHVGVVGRNGGGANTQHQVDSGSGSVDSSMLSNPPINTPTSRPTDARHSQFCERLIRMMREEEIDPQIILTFMRQKIAAAPARLPSRRHRAIPRNARVCSECGTQDTKQWRHHPTTGVVLCNACGQRANRARMSISLVSMLCFGANVPPLFILDPCAVLILTPKSRRLFVYHGLSSVGLNQA</sequence>
<gene>
    <name evidence="4" type="ORF">R3P38DRAFT_3476397</name>
</gene>
<dbReference type="InterPro" id="IPR000679">
    <property type="entry name" value="Znf_GATA"/>
</dbReference>
<dbReference type="CDD" id="cd00202">
    <property type="entry name" value="ZnF_GATA"/>
    <property type="match status" value="1"/>
</dbReference>
<feature type="compositionally biased region" description="Polar residues" evidence="2">
    <location>
        <begin position="168"/>
        <end position="181"/>
    </location>
</feature>
<evidence type="ECO:0000256" key="1">
    <source>
        <dbReference type="PROSITE-ProRule" id="PRU00094"/>
    </source>
</evidence>